<dbReference type="Proteomes" id="UP001497535">
    <property type="component" value="Unassembled WGS sequence"/>
</dbReference>
<proteinExistence type="predicted"/>
<protein>
    <submittedName>
        <fullName evidence="1">Uncharacterized protein</fullName>
    </submittedName>
</protein>
<organism evidence="1 2">
    <name type="scientific">Meloidogyne enterolobii</name>
    <name type="common">Root-knot nematode worm</name>
    <name type="synonym">Meloidogyne mayaguensis</name>
    <dbReference type="NCBI Taxonomy" id="390850"/>
    <lineage>
        <taxon>Eukaryota</taxon>
        <taxon>Metazoa</taxon>
        <taxon>Ecdysozoa</taxon>
        <taxon>Nematoda</taxon>
        <taxon>Chromadorea</taxon>
        <taxon>Rhabditida</taxon>
        <taxon>Tylenchina</taxon>
        <taxon>Tylenchomorpha</taxon>
        <taxon>Tylenchoidea</taxon>
        <taxon>Meloidogynidae</taxon>
        <taxon>Meloidogyninae</taxon>
        <taxon>Meloidogyne</taxon>
    </lineage>
</organism>
<dbReference type="EMBL" id="CAVMJV010000076">
    <property type="protein sequence ID" value="CAK5089108.1"/>
    <property type="molecule type" value="Genomic_DNA"/>
</dbReference>
<name>A0ACB1AGB8_MELEN</name>
<keyword evidence="2" id="KW-1185">Reference proteome</keyword>
<reference evidence="1" key="1">
    <citation type="submission" date="2023-11" db="EMBL/GenBank/DDBJ databases">
        <authorList>
            <person name="Poullet M."/>
        </authorList>
    </citation>
    <scope>NUCLEOTIDE SEQUENCE</scope>
    <source>
        <strain evidence="1">E1834</strain>
    </source>
</reference>
<accession>A0ACB1AGB8</accession>
<gene>
    <name evidence="1" type="ORF">MENTE1834_LOCUS36805</name>
</gene>
<sequence length="536" mass="63484">MRFYFPLLFIIVLKLSAASGLFSYKLWNKQRLISEVVKNYLLSCQRLDILKNVENLKKVFQLGIVQNVNFWEQLEILVDLPKFCDQKELMSAKSGHLDCFEMPKNGNLLRLLNEYKIQVDKNEKFIRRLLVCKLIFRMDRPKVSEKNVKALIADFLIEERNRPIYFESKINKSVNSTSKENMEDVDSEHNKRLVLIDYEASEWQLRLENLLNNLYHLYKKSEIITGLQTNIKTKINIKKNDVGTNVRMQTSIHSERHLNDACKILKNNTEIFDLVEAHLVNKADRSNIETIFNNIKGIEIKIHRKILKRNKNSRYGSSSSENNTSKRNPVHCQKIFRISVDNSKCISDLVTLTAIIELYQSLIDAIAQRIQTLEDNSYKIFCPEKNSNCSKDDLMRVLFKMRKKAELLNASINSWFKRKLVKNEYEELQYQLRSKVDGHFPILIIDNEMPKHRGIVARMEDGLRKIRNQIYQPTWEASKNKKKMGKQGRNRYRYFNSTPRIKKIYKHKPRILYVVDEPSRPAYYYQKRLKRGFWNN</sequence>
<evidence type="ECO:0000313" key="2">
    <source>
        <dbReference type="Proteomes" id="UP001497535"/>
    </source>
</evidence>
<evidence type="ECO:0000313" key="1">
    <source>
        <dbReference type="EMBL" id="CAK5089108.1"/>
    </source>
</evidence>
<comment type="caution">
    <text evidence="1">The sequence shown here is derived from an EMBL/GenBank/DDBJ whole genome shotgun (WGS) entry which is preliminary data.</text>
</comment>